<dbReference type="PANTHER" id="PTHR46558:SF4">
    <property type="entry name" value="DNA-BIDING PHAGE PROTEIN"/>
    <property type="match status" value="1"/>
</dbReference>
<evidence type="ECO:0000313" key="5">
    <source>
        <dbReference type="Proteomes" id="UP000298050"/>
    </source>
</evidence>
<gene>
    <name evidence="4" type="ORF">E4634_01315</name>
</gene>
<proteinExistence type="predicted"/>
<comment type="caution">
    <text evidence="4">The sequence shown here is derived from an EMBL/GenBank/DDBJ whole genome shotgun (WGS) entry which is preliminary data.</text>
</comment>
<dbReference type="EMBL" id="SRLE01000001">
    <property type="protein sequence ID" value="TGD76212.1"/>
    <property type="molecule type" value="Genomic_DNA"/>
</dbReference>
<keyword evidence="1" id="KW-0238">DNA-binding</keyword>
<dbReference type="OrthoDB" id="21915at2"/>
<dbReference type="CDD" id="cd00093">
    <property type="entry name" value="HTH_XRE"/>
    <property type="match status" value="1"/>
</dbReference>
<dbReference type="Pfam" id="PF13239">
    <property type="entry name" value="2TM"/>
    <property type="match status" value="1"/>
</dbReference>
<name>A0A4Z0M917_9GAMM</name>
<feature type="domain" description="HTH cro/C1-type" evidence="3">
    <location>
        <begin position="3"/>
        <end position="56"/>
    </location>
</feature>
<dbReference type="InterPro" id="IPR025698">
    <property type="entry name" value="2TM_dom"/>
</dbReference>
<dbReference type="SUPFAM" id="SSF47413">
    <property type="entry name" value="lambda repressor-like DNA-binding domains"/>
    <property type="match status" value="1"/>
</dbReference>
<dbReference type="AlphaFoldDB" id="A0A4Z0M917"/>
<dbReference type="Gene3D" id="1.10.260.40">
    <property type="entry name" value="lambda repressor-like DNA-binding domains"/>
    <property type="match status" value="1"/>
</dbReference>
<evidence type="ECO:0000256" key="2">
    <source>
        <dbReference type="SAM" id="Phobius"/>
    </source>
</evidence>
<reference evidence="4 5" key="1">
    <citation type="submission" date="2019-04" db="EMBL/GenBank/DDBJ databases">
        <title>Taxonomy of novel Haliea sp. from mangrove soil of West Coast of India.</title>
        <authorList>
            <person name="Verma A."/>
            <person name="Kumar P."/>
            <person name="Krishnamurthi S."/>
        </authorList>
    </citation>
    <scope>NUCLEOTIDE SEQUENCE [LARGE SCALE GENOMIC DNA]</scope>
    <source>
        <strain evidence="4 5">SAOS-164</strain>
    </source>
</reference>
<dbReference type="Pfam" id="PF01381">
    <property type="entry name" value="HTH_3"/>
    <property type="match status" value="1"/>
</dbReference>
<evidence type="ECO:0000256" key="1">
    <source>
        <dbReference type="ARBA" id="ARBA00023125"/>
    </source>
</evidence>
<keyword evidence="2" id="KW-0812">Transmembrane</keyword>
<evidence type="ECO:0000313" key="4">
    <source>
        <dbReference type="EMBL" id="TGD76212.1"/>
    </source>
</evidence>
<dbReference type="PROSITE" id="PS50943">
    <property type="entry name" value="HTH_CROC1"/>
    <property type="match status" value="1"/>
</dbReference>
<protein>
    <submittedName>
        <fullName evidence="4">Helix-turn-helix domain-containing protein</fullName>
    </submittedName>
</protein>
<feature type="transmembrane region" description="Helical" evidence="2">
    <location>
        <begin position="92"/>
        <end position="110"/>
    </location>
</feature>
<sequence length="158" mass="18124">MIVRKLRLKRGWSQSQLAEMAGVTTRTIQRIEQGHRPSMETCKALASVFEVDLSLLQPEDEPMNNQTQLSSDTQLKVDEQEALTYAKRMKEFYEYLITYVVLAAVFLIVFHGKPVIYIIFGALGVGLIFQGLIAFEVIRFMSPGWEKRLAERKLGRKL</sequence>
<keyword evidence="5" id="KW-1185">Reference proteome</keyword>
<evidence type="ECO:0000259" key="3">
    <source>
        <dbReference type="PROSITE" id="PS50943"/>
    </source>
</evidence>
<keyword evidence="2" id="KW-0472">Membrane</keyword>
<dbReference type="InterPro" id="IPR001387">
    <property type="entry name" value="Cro/C1-type_HTH"/>
</dbReference>
<dbReference type="GO" id="GO:0003677">
    <property type="term" value="F:DNA binding"/>
    <property type="evidence" value="ECO:0007669"/>
    <property type="project" value="UniProtKB-KW"/>
</dbReference>
<dbReference type="Proteomes" id="UP000298050">
    <property type="component" value="Unassembled WGS sequence"/>
</dbReference>
<dbReference type="PANTHER" id="PTHR46558">
    <property type="entry name" value="TRACRIPTIONAL REGULATORY PROTEIN-RELATED-RELATED"/>
    <property type="match status" value="1"/>
</dbReference>
<organism evidence="4 5">
    <name type="scientific">Mangrovimicrobium sediminis</name>
    <dbReference type="NCBI Taxonomy" id="2562682"/>
    <lineage>
        <taxon>Bacteria</taxon>
        <taxon>Pseudomonadati</taxon>
        <taxon>Pseudomonadota</taxon>
        <taxon>Gammaproteobacteria</taxon>
        <taxon>Cellvibrionales</taxon>
        <taxon>Halieaceae</taxon>
        <taxon>Mangrovimicrobium</taxon>
    </lineage>
</organism>
<accession>A0A4Z0M917</accession>
<feature type="transmembrane region" description="Helical" evidence="2">
    <location>
        <begin position="116"/>
        <end position="138"/>
    </location>
</feature>
<keyword evidence="2" id="KW-1133">Transmembrane helix</keyword>
<dbReference type="InterPro" id="IPR010982">
    <property type="entry name" value="Lambda_DNA-bd_dom_sf"/>
</dbReference>
<dbReference type="SMART" id="SM00530">
    <property type="entry name" value="HTH_XRE"/>
    <property type="match status" value="1"/>
</dbReference>